<reference evidence="2 3" key="2">
    <citation type="submission" date="2018-11" db="EMBL/GenBank/DDBJ databases">
        <authorList>
            <consortium name="Pathogen Informatics"/>
        </authorList>
    </citation>
    <scope>NUCLEOTIDE SEQUENCE [LARGE SCALE GENOMIC DNA]</scope>
</reference>
<evidence type="ECO:0000313" key="4">
    <source>
        <dbReference type="WBParaSite" id="NBR_0001311301-mRNA-1"/>
    </source>
</evidence>
<dbReference type="AlphaFoldDB" id="A0A0N4Y9U2"/>
<proteinExistence type="predicted"/>
<name>A0A0N4Y9U2_NIPBR</name>
<accession>A0A0N4Y9U2</accession>
<gene>
    <name evidence="2" type="ORF">NBR_LOCUS13114</name>
</gene>
<feature type="compositionally biased region" description="Basic and acidic residues" evidence="1">
    <location>
        <begin position="19"/>
        <end position="31"/>
    </location>
</feature>
<evidence type="ECO:0000313" key="2">
    <source>
        <dbReference type="EMBL" id="VDL76703.1"/>
    </source>
</evidence>
<feature type="region of interest" description="Disordered" evidence="1">
    <location>
        <begin position="16"/>
        <end position="35"/>
    </location>
</feature>
<reference evidence="4" key="1">
    <citation type="submission" date="2017-02" db="UniProtKB">
        <authorList>
            <consortium name="WormBaseParasite"/>
        </authorList>
    </citation>
    <scope>IDENTIFICATION</scope>
</reference>
<protein>
    <submittedName>
        <fullName evidence="2 4">Uncharacterized protein</fullName>
    </submittedName>
</protein>
<evidence type="ECO:0000256" key="1">
    <source>
        <dbReference type="SAM" id="MobiDB-lite"/>
    </source>
</evidence>
<evidence type="ECO:0000313" key="3">
    <source>
        <dbReference type="Proteomes" id="UP000271162"/>
    </source>
</evidence>
<sequence>MVDQWVLHARRTRRASNRSFRDLTKKSDQRKTGRPGVLLTSRGIQSLTALVQRSSRNRITCPPHLIFDNLAHAAASLIFDCRCSSMPRIPSLAWMKRVTPSILLSIVRCATQIPCSSCLRNSQDSEAYVNVGGYVESKRWARSRAFFVFLTTFSTLLNAPQAARSLLLWT</sequence>
<organism evidence="4">
    <name type="scientific">Nippostrongylus brasiliensis</name>
    <name type="common">Rat hookworm</name>
    <dbReference type="NCBI Taxonomy" id="27835"/>
    <lineage>
        <taxon>Eukaryota</taxon>
        <taxon>Metazoa</taxon>
        <taxon>Ecdysozoa</taxon>
        <taxon>Nematoda</taxon>
        <taxon>Chromadorea</taxon>
        <taxon>Rhabditida</taxon>
        <taxon>Rhabditina</taxon>
        <taxon>Rhabditomorpha</taxon>
        <taxon>Strongyloidea</taxon>
        <taxon>Heligmosomidae</taxon>
        <taxon>Nippostrongylus</taxon>
    </lineage>
</organism>
<dbReference type="EMBL" id="UYSL01020947">
    <property type="protein sequence ID" value="VDL76703.1"/>
    <property type="molecule type" value="Genomic_DNA"/>
</dbReference>
<keyword evidence="3" id="KW-1185">Reference proteome</keyword>
<dbReference type="WBParaSite" id="NBR_0001311301-mRNA-1">
    <property type="protein sequence ID" value="NBR_0001311301-mRNA-1"/>
    <property type="gene ID" value="NBR_0001311301"/>
</dbReference>
<dbReference type="Proteomes" id="UP000271162">
    <property type="component" value="Unassembled WGS sequence"/>
</dbReference>